<name>F9Q9N3_9PAST</name>
<accession>F9Q9N3</accession>
<evidence type="ECO:0000313" key="2">
    <source>
        <dbReference type="EMBL" id="EGV05783.1"/>
    </source>
</evidence>
<dbReference type="Proteomes" id="UP000006235">
    <property type="component" value="Unassembled WGS sequence"/>
</dbReference>
<organism evidence="2 3">
    <name type="scientific">Haemophilus pittmaniae HK 85</name>
    <dbReference type="NCBI Taxonomy" id="1035188"/>
    <lineage>
        <taxon>Bacteria</taxon>
        <taxon>Pseudomonadati</taxon>
        <taxon>Pseudomonadota</taxon>
        <taxon>Gammaproteobacteria</taxon>
        <taxon>Pasteurellales</taxon>
        <taxon>Pasteurellaceae</taxon>
        <taxon>Haemophilus</taxon>
    </lineage>
</organism>
<reference evidence="2 3" key="1">
    <citation type="submission" date="2011-07" db="EMBL/GenBank/DDBJ databases">
        <authorList>
            <person name="Harkins D.M."/>
            <person name="Madupu R."/>
            <person name="Durkin A.S."/>
            <person name="Torralba M."/>
            <person name="Methe B."/>
            <person name="Sutton G.G."/>
            <person name="Nelson K.E."/>
        </authorList>
    </citation>
    <scope>NUCLEOTIDE SEQUENCE [LARGE SCALE GENOMIC DNA]</scope>
    <source>
        <strain evidence="2 3">HK 85</strain>
    </source>
</reference>
<dbReference type="EMBL" id="AFUV01000014">
    <property type="protein sequence ID" value="EGV05783.1"/>
    <property type="molecule type" value="Genomic_DNA"/>
</dbReference>
<dbReference type="Pfam" id="PF04233">
    <property type="entry name" value="Phage_Mu_F"/>
    <property type="match status" value="1"/>
</dbReference>
<protein>
    <submittedName>
        <fullName evidence="2">Phage Mu protein F-like protein</fullName>
    </submittedName>
</protein>
<dbReference type="InterPro" id="IPR006528">
    <property type="entry name" value="Phage_head_morphogenesis_dom"/>
</dbReference>
<dbReference type="NCBIfam" id="TIGR01641">
    <property type="entry name" value="phageSPP1_gp7"/>
    <property type="match status" value="1"/>
</dbReference>
<gene>
    <name evidence="2" type="ORF">HMPREF9952_0736</name>
</gene>
<dbReference type="RefSeq" id="WP_007242739.1">
    <property type="nucleotide sequence ID" value="NZ_AFUV01000014.1"/>
</dbReference>
<evidence type="ECO:0000313" key="3">
    <source>
        <dbReference type="Proteomes" id="UP000006235"/>
    </source>
</evidence>
<comment type="caution">
    <text evidence="2">The sequence shown here is derived from an EMBL/GenBank/DDBJ whole genome shotgun (WGS) entry which is preliminary data.</text>
</comment>
<dbReference type="STRING" id="1035188.HMPREF9952_0736"/>
<feature type="domain" description="Phage head morphogenesis" evidence="1">
    <location>
        <begin position="60"/>
        <end position="189"/>
    </location>
</feature>
<proteinExistence type="predicted"/>
<dbReference type="AlphaFoldDB" id="F9Q9N3"/>
<evidence type="ECO:0000259" key="1">
    <source>
        <dbReference type="Pfam" id="PF04233"/>
    </source>
</evidence>
<sequence>MPNNSDLDMGYLLRLEPKMAVDYLKSKGYKITWNWQEQLDAAHAKAFTVAKATKMDVLETLRQATENAVQSGMSERDFIKQLEPQLRALGWWGKQEVTDELGRKTVVQLGSPRRLRTILRTNKITAYHAGRYAEQIANSDEQPYWQYVAVQDSRTRPSHMALHGKVYRFDDPIWDTLYPPNGWGCRCRVRALSYFQLNNLGLSVDESSGRLQEEWALAGTDPLSGEETHSKITVFKTNQGTIKTEPGWNYNVGQAALGTDRAVIRKLLQVQNRDLRQQTIQAINNSEARHKAFADWVKAMLSKDKHDNKYMTVGIIGSDIAEKVTEISNGNKTTEQLLVMTERNFTHANSPKHREKGVALSEEDFASLPQIIAQPLVIVWDKKHNNLIYVNQAKTIKVVAELSPRDKKVRFEPKEKLDAVINTYKLDYGDFVGKVKKGDYVIIKGSL</sequence>